<keyword evidence="7" id="KW-0406">Ion transport</keyword>
<dbReference type="PANTHER" id="PTHR34501">
    <property type="entry name" value="PROTEIN YDDL-RELATED"/>
    <property type="match status" value="1"/>
</dbReference>
<evidence type="ECO:0000256" key="9">
    <source>
        <dbReference type="ARBA" id="ARBA00023136"/>
    </source>
</evidence>
<evidence type="ECO:0000313" key="13">
    <source>
        <dbReference type="EMBL" id="MBB3121451.1"/>
    </source>
</evidence>
<keyword evidence="8" id="KW-0626">Porin</keyword>
<comment type="subunit">
    <text evidence="2">Homotrimer.</text>
</comment>
<keyword evidence="3" id="KW-0813">Transport</keyword>
<evidence type="ECO:0000313" key="14">
    <source>
        <dbReference type="Proteomes" id="UP000541535"/>
    </source>
</evidence>
<dbReference type="Gene3D" id="2.40.160.10">
    <property type="entry name" value="Porin"/>
    <property type="match status" value="1"/>
</dbReference>
<dbReference type="GO" id="GO:0009279">
    <property type="term" value="C:cell outer membrane"/>
    <property type="evidence" value="ECO:0007669"/>
    <property type="project" value="UniProtKB-SubCell"/>
</dbReference>
<evidence type="ECO:0000256" key="8">
    <source>
        <dbReference type="ARBA" id="ARBA00023114"/>
    </source>
</evidence>
<keyword evidence="6 11" id="KW-0732">Signal</keyword>
<dbReference type="InterPro" id="IPR023614">
    <property type="entry name" value="Porin_dom_sf"/>
</dbReference>
<dbReference type="EMBL" id="JACHXD010000016">
    <property type="protein sequence ID" value="MBB3121451.1"/>
    <property type="molecule type" value="Genomic_DNA"/>
</dbReference>
<evidence type="ECO:0000256" key="5">
    <source>
        <dbReference type="ARBA" id="ARBA00022692"/>
    </source>
</evidence>
<keyword evidence="9" id="KW-0472">Membrane</keyword>
<dbReference type="Pfam" id="PF13609">
    <property type="entry name" value="Porin_4"/>
    <property type="match status" value="1"/>
</dbReference>
<reference evidence="13 14" key="1">
    <citation type="submission" date="2020-08" db="EMBL/GenBank/DDBJ databases">
        <title>Genomic Encyclopedia of Type Strains, Phase III (KMG-III): the genomes of soil and plant-associated and newly described type strains.</title>
        <authorList>
            <person name="Whitman W."/>
        </authorList>
    </citation>
    <scope>NUCLEOTIDE SEQUENCE [LARGE SCALE GENOMIC DNA]</scope>
    <source>
        <strain evidence="13 14">CECT 8897</strain>
    </source>
</reference>
<feature type="signal peptide" evidence="11">
    <location>
        <begin position="1"/>
        <end position="21"/>
    </location>
</feature>
<dbReference type="SUPFAM" id="SSF56935">
    <property type="entry name" value="Porins"/>
    <property type="match status" value="1"/>
</dbReference>
<dbReference type="AlphaFoldDB" id="A0A7W5BEK8"/>
<evidence type="ECO:0000256" key="2">
    <source>
        <dbReference type="ARBA" id="ARBA00011233"/>
    </source>
</evidence>
<dbReference type="RefSeq" id="WP_183443162.1">
    <property type="nucleotide sequence ID" value="NZ_JACHXD010000016.1"/>
</dbReference>
<dbReference type="CDD" id="cd00342">
    <property type="entry name" value="gram_neg_porins"/>
    <property type="match status" value="1"/>
</dbReference>
<accession>A0A7W5BEK8</accession>
<dbReference type="Proteomes" id="UP000541535">
    <property type="component" value="Unassembled WGS sequence"/>
</dbReference>
<feature type="domain" description="Porin" evidence="12">
    <location>
        <begin position="12"/>
        <end position="304"/>
    </location>
</feature>
<dbReference type="InterPro" id="IPR033900">
    <property type="entry name" value="Gram_neg_porin_domain"/>
</dbReference>
<dbReference type="PANTHER" id="PTHR34501:SF9">
    <property type="entry name" value="MAJOR OUTER MEMBRANE PROTEIN P.IA"/>
    <property type="match status" value="1"/>
</dbReference>
<dbReference type="PRINTS" id="PR00184">
    <property type="entry name" value="NEISSPPORIN"/>
</dbReference>
<sequence>MKTSHCILMSTLVLAAGGAGAQTNITVYGSMDLGIVHESGGPKAAGWTVQSGVEAGSRLGFKGTENLGGGLQALFVLESGIAGDTGGSRPGGLAFGRQSLVGLSGGFGTIKLGRQFNLLTYALMDVDPFGGGHEGAYSNIMFSDFRTSNGVYYTTPTMQGFKASLTYAPGETPGNSKAKRETGLALEYQRGPLFAVFAHRNLEDATGSSRNKVSFAGATYQVGAFKGALGYAVNKDPAMAMDSRDLIVGATCEHGPSTYLVSWIQHKDRSILDQDANQAAIGYTFALSKRTDLYSSYSRINNKNGAPFTVGNAIEVGSGKRGFAAGINHKF</sequence>
<comment type="caution">
    <text evidence="13">The sequence shown here is derived from an EMBL/GenBank/DDBJ whole genome shotgun (WGS) entry which is preliminary data.</text>
</comment>
<organism evidence="13 14">
    <name type="scientific">Pseudoduganella violacea</name>
    <dbReference type="NCBI Taxonomy" id="1715466"/>
    <lineage>
        <taxon>Bacteria</taxon>
        <taxon>Pseudomonadati</taxon>
        <taxon>Pseudomonadota</taxon>
        <taxon>Betaproteobacteria</taxon>
        <taxon>Burkholderiales</taxon>
        <taxon>Oxalobacteraceae</taxon>
        <taxon>Telluria group</taxon>
        <taxon>Pseudoduganella</taxon>
    </lineage>
</organism>
<keyword evidence="14" id="KW-1185">Reference proteome</keyword>
<proteinExistence type="predicted"/>
<evidence type="ECO:0000256" key="7">
    <source>
        <dbReference type="ARBA" id="ARBA00023065"/>
    </source>
</evidence>
<gene>
    <name evidence="13" type="ORF">FHS03_004529</name>
</gene>
<dbReference type="PRINTS" id="PR00182">
    <property type="entry name" value="ECOLNEIPORIN"/>
</dbReference>
<evidence type="ECO:0000256" key="3">
    <source>
        <dbReference type="ARBA" id="ARBA00022448"/>
    </source>
</evidence>
<keyword evidence="4" id="KW-1134">Transmembrane beta strand</keyword>
<dbReference type="InterPro" id="IPR050298">
    <property type="entry name" value="Gram-neg_bact_OMP"/>
</dbReference>
<evidence type="ECO:0000256" key="1">
    <source>
        <dbReference type="ARBA" id="ARBA00004571"/>
    </source>
</evidence>
<evidence type="ECO:0000256" key="4">
    <source>
        <dbReference type="ARBA" id="ARBA00022452"/>
    </source>
</evidence>
<evidence type="ECO:0000256" key="10">
    <source>
        <dbReference type="ARBA" id="ARBA00023237"/>
    </source>
</evidence>
<name>A0A7W5BEK8_9BURK</name>
<dbReference type="GO" id="GO:0015288">
    <property type="term" value="F:porin activity"/>
    <property type="evidence" value="ECO:0007669"/>
    <property type="project" value="UniProtKB-KW"/>
</dbReference>
<evidence type="ECO:0000256" key="11">
    <source>
        <dbReference type="SAM" id="SignalP"/>
    </source>
</evidence>
<keyword evidence="10" id="KW-0998">Cell outer membrane</keyword>
<protein>
    <submittedName>
        <fullName evidence="13">Putative porin</fullName>
    </submittedName>
</protein>
<evidence type="ECO:0000259" key="12">
    <source>
        <dbReference type="Pfam" id="PF13609"/>
    </source>
</evidence>
<dbReference type="InterPro" id="IPR002299">
    <property type="entry name" value="Porin_Neis"/>
</dbReference>
<evidence type="ECO:0000256" key="6">
    <source>
        <dbReference type="ARBA" id="ARBA00022729"/>
    </source>
</evidence>
<keyword evidence="5" id="KW-0812">Transmembrane</keyword>
<dbReference type="InterPro" id="IPR001702">
    <property type="entry name" value="Porin_Gram-ve"/>
</dbReference>
<feature type="chain" id="PRO_5031254604" evidence="11">
    <location>
        <begin position="22"/>
        <end position="331"/>
    </location>
</feature>
<dbReference type="GO" id="GO:0034220">
    <property type="term" value="P:monoatomic ion transmembrane transport"/>
    <property type="evidence" value="ECO:0007669"/>
    <property type="project" value="InterPro"/>
</dbReference>
<dbReference type="GO" id="GO:0046930">
    <property type="term" value="C:pore complex"/>
    <property type="evidence" value="ECO:0007669"/>
    <property type="project" value="UniProtKB-KW"/>
</dbReference>
<comment type="subcellular location">
    <subcellularLocation>
        <location evidence="1">Cell outer membrane</location>
        <topology evidence="1">Multi-pass membrane protein</topology>
    </subcellularLocation>
</comment>